<proteinExistence type="predicted"/>
<dbReference type="Proteomes" id="UP000189661">
    <property type="component" value="Chromosome"/>
</dbReference>
<accession>A0ABN4XPT8</accession>
<organism evidence="1 2">
    <name type="scientific">Planococcus faecalis</name>
    <dbReference type="NCBI Taxonomy" id="1598147"/>
    <lineage>
        <taxon>Bacteria</taxon>
        <taxon>Bacillati</taxon>
        <taxon>Bacillota</taxon>
        <taxon>Bacilli</taxon>
        <taxon>Bacillales</taxon>
        <taxon>Caryophanaceae</taxon>
        <taxon>Planococcus</taxon>
    </lineage>
</organism>
<sequence length="70" mass="8466">MMLKYYTKRYEVIKQGAYPTNRKKRMLATLVSDMEAAYAIPMQRDLTWEKENEEVFSLYRQVFADKELFS</sequence>
<reference evidence="1 2" key="1">
    <citation type="submission" date="2017-01" db="EMBL/GenBank/DDBJ databases">
        <title>Planococcus faecalis genome complete sequence.</title>
        <authorList>
            <person name="Lee P.C."/>
        </authorList>
    </citation>
    <scope>NUCLEOTIDE SEQUENCE [LARGE SCALE GENOMIC DNA]</scope>
    <source>
        <strain evidence="1 2">AJ003</strain>
    </source>
</reference>
<dbReference type="RefSeq" id="WP_071154059.1">
    <property type="nucleotide sequence ID" value="NZ_CP019401.1"/>
</dbReference>
<evidence type="ECO:0000313" key="2">
    <source>
        <dbReference type="Proteomes" id="UP000189661"/>
    </source>
</evidence>
<evidence type="ECO:0000313" key="1">
    <source>
        <dbReference type="EMBL" id="AQU79284.1"/>
    </source>
</evidence>
<gene>
    <name evidence="1" type="ORF">AJGP001_08400</name>
</gene>
<keyword evidence="2" id="KW-1185">Reference proteome</keyword>
<name>A0ABN4XPT8_9BACL</name>
<dbReference type="EMBL" id="CP019401">
    <property type="protein sequence ID" value="AQU79284.1"/>
    <property type="molecule type" value="Genomic_DNA"/>
</dbReference>
<protein>
    <submittedName>
        <fullName evidence="1">Uncharacterized protein</fullName>
    </submittedName>
</protein>